<dbReference type="PANTHER" id="PTHR46112:SF2">
    <property type="entry name" value="XAA-PRO AMINOPEPTIDASE P-RELATED"/>
    <property type="match status" value="1"/>
</dbReference>
<gene>
    <name evidence="1" type="ORF">ABR60_02130</name>
</gene>
<evidence type="ECO:0000313" key="2">
    <source>
        <dbReference type="Proteomes" id="UP000053941"/>
    </source>
</evidence>
<accession>A0A0R2P046</accession>
<dbReference type="EMBL" id="LIAS01000156">
    <property type="protein sequence ID" value="KRO30171.1"/>
    <property type="molecule type" value="Genomic_DNA"/>
</dbReference>
<sequence length="357" mass="38946">MTRALEQREKRARIKALLEAKGLDALVLKKGANVAWIIGGRAHIPTTLELACLDVIVYKDRIVVVTNKIEAPRLEAEELSGDEELIVINWFEGRDGQLPSGEKIGIDGPDSNRINLSVEIEELRRSLNSFEVERLKQIGSDAAKSLGESMLKISPKMSEVGAAGVIAESLWAHNLEPVVLLVAGSDRIESFRHPLPTTNLIGSLFMGVICARRKGLIASVTRILSFNSLSNEIEQRYKALLNVEAAFFSGTEVGATYGQAFKSGEVEYLKQGFARDEWGKHHQGGPTGYLPRDFPAHEKSAQVIGANNAIAWNPSAAGIKVEDTLITTPTGFEIITSDPSWPSVEMAGRARPDIARP</sequence>
<dbReference type="Gene3D" id="3.90.230.10">
    <property type="entry name" value="Creatinase/methionine aminopeptidase superfamily"/>
    <property type="match status" value="1"/>
</dbReference>
<dbReference type="Gene3D" id="3.40.350.10">
    <property type="entry name" value="Creatinase/prolidase N-terminal domain"/>
    <property type="match status" value="1"/>
</dbReference>
<dbReference type="InterPro" id="IPR050659">
    <property type="entry name" value="Peptidase_M24B"/>
</dbReference>
<proteinExistence type="predicted"/>
<comment type="caution">
    <text evidence="1">The sequence shown here is derived from an EMBL/GenBank/DDBJ whole genome shotgun (WGS) entry which is preliminary data.</text>
</comment>
<dbReference type="AlphaFoldDB" id="A0A0R2P046"/>
<dbReference type="Proteomes" id="UP000053941">
    <property type="component" value="Unassembled WGS sequence"/>
</dbReference>
<protein>
    <submittedName>
        <fullName evidence="1">Uncharacterized protein</fullName>
    </submittedName>
</protein>
<evidence type="ECO:0000313" key="1">
    <source>
        <dbReference type="EMBL" id="KRO30171.1"/>
    </source>
</evidence>
<dbReference type="SUPFAM" id="SSF53092">
    <property type="entry name" value="Creatinase/prolidase N-terminal domain"/>
    <property type="match status" value="1"/>
</dbReference>
<organism evidence="1 2">
    <name type="scientific">Actinobacteria bacterium BACL2 MAG-120802-bin41</name>
    <dbReference type="NCBI Taxonomy" id="1655568"/>
    <lineage>
        <taxon>Bacteria</taxon>
        <taxon>Bacillati</taxon>
        <taxon>Actinomycetota</taxon>
        <taxon>Actinomycetes</taxon>
        <taxon>Actinomycetes incertae sedis</taxon>
        <taxon>ac1 cluster</taxon>
    </lineage>
</organism>
<dbReference type="SUPFAM" id="SSF55920">
    <property type="entry name" value="Creatinase/aminopeptidase"/>
    <property type="match status" value="1"/>
</dbReference>
<reference evidence="1 2" key="1">
    <citation type="submission" date="2015-10" db="EMBL/GenBank/DDBJ databases">
        <title>Metagenome-Assembled Genomes uncover a global brackish microbiome.</title>
        <authorList>
            <person name="Hugerth L.W."/>
            <person name="Larsson J."/>
            <person name="Alneberg J."/>
            <person name="Lindh M.V."/>
            <person name="Legrand C."/>
            <person name="Pinhassi J."/>
            <person name="Andersson A.F."/>
        </authorList>
    </citation>
    <scope>NUCLEOTIDE SEQUENCE [LARGE SCALE GENOMIC DNA]</scope>
    <source>
        <strain evidence="1">BACL2 MAG-120802-bin41</strain>
    </source>
</reference>
<dbReference type="InterPro" id="IPR036005">
    <property type="entry name" value="Creatinase/aminopeptidase-like"/>
</dbReference>
<name>A0A0R2P046_9ACTN</name>
<dbReference type="PANTHER" id="PTHR46112">
    <property type="entry name" value="AMINOPEPTIDASE"/>
    <property type="match status" value="1"/>
</dbReference>
<dbReference type="InterPro" id="IPR029149">
    <property type="entry name" value="Creatin/AminoP/Spt16_N"/>
</dbReference>